<dbReference type="AlphaFoldDB" id="A0A106QD04"/>
<accession>A0A106QD04</accession>
<sequence>MTTQKHSISFPSDTASRPVHRALQALKTRARFASIAGLSFALTLPALGIVDPKVLLSSGLSDASRVQALVARTEVALRNMDVMGLFATGGVAVLALAAMAGAGYLRARYKEAHKLSAE</sequence>
<feature type="transmembrane region" description="Helical" evidence="1">
    <location>
        <begin position="30"/>
        <end position="50"/>
    </location>
</feature>
<dbReference type="EMBL" id="LPHD01000049">
    <property type="protein sequence ID" value="KWA84033.1"/>
    <property type="molecule type" value="Genomic_DNA"/>
</dbReference>
<keyword evidence="1" id="KW-0472">Membrane</keyword>
<evidence type="ECO:0000313" key="3">
    <source>
        <dbReference type="Proteomes" id="UP000060630"/>
    </source>
</evidence>
<evidence type="ECO:0000256" key="1">
    <source>
        <dbReference type="SAM" id="Phobius"/>
    </source>
</evidence>
<protein>
    <submittedName>
        <fullName evidence="2">Uncharacterized protein</fullName>
    </submittedName>
</protein>
<name>A0A106QD04_9BURK</name>
<evidence type="ECO:0000313" key="2">
    <source>
        <dbReference type="EMBL" id="KWA84033.1"/>
    </source>
</evidence>
<dbReference type="Proteomes" id="UP000060630">
    <property type="component" value="Unassembled WGS sequence"/>
</dbReference>
<keyword evidence="1" id="KW-1133">Transmembrane helix</keyword>
<comment type="caution">
    <text evidence="2">The sequence shown here is derived from an EMBL/GenBank/DDBJ whole genome shotgun (WGS) entry which is preliminary data.</text>
</comment>
<keyword evidence="1" id="KW-0812">Transmembrane</keyword>
<feature type="transmembrane region" description="Helical" evidence="1">
    <location>
        <begin position="82"/>
        <end position="105"/>
    </location>
</feature>
<organism evidence="2 3">
    <name type="scientific">Burkholderia ubonensis</name>
    <dbReference type="NCBI Taxonomy" id="101571"/>
    <lineage>
        <taxon>Bacteria</taxon>
        <taxon>Pseudomonadati</taxon>
        <taxon>Pseudomonadota</taxon>
        <taxon>Betaproteobacteria</taxon>
        <taxon>Burkholderiales</taxon>
        <taxon>Burkholderiaceae</taxon>
        <taxon>Burkholderia</taxon>
        <taxon>Burkholderia cepacia complex</taxon>
    </lineage>
</organism>
<proteinExistence type="predicted"/>
<reference evidence="2 3" key="1">
    <citation type="submission" date="2015-11" db="EMBL/GenBank/DDBJ databases">
        <title>Expanding the genomic diversity of Burkholderia species for the development of highly accurate diagnostics.</title>
        <authorList>
            <person name="Sahl J."/>
            <person name="Keim P."/>
            <person name="Wagner D."/>
        </authorList>
    </citation>
    <scope>NUCLEOTIDE SEQUENCE [LARGE SCALE GENOMIC DNA]</scope>
    <source>
        <strain evidence="2 3">MSMB2087WGS</strain>
    </source>
</reference>
<gene>
    <name evidence="2" type="ORF">WL29_21955</name>
</gene>